<reference evidence="31" key="1">
    <citation type="submission" date="2011-12" db="EMBL/GenBank/DDBJ databases">
        <title>The Draft Genome of Lepisosteus oculatus.</title>
        <authorList>
            <consortium name="The Broad Institute Genome Assembly &amp; Analysis Group"/>
            <consortium name="Computational R&amp;D Group"/>
            <consortium name="and Sequencing Platform"/>
            <person name="Di Palma F."/>
            <person name="Alfoldi J."/>
            <person name="Johnson J."/>
            <person name="Berlin A."/>
            <person name="Gnerre S."/>
            <person name="Jaffe D."/>
            <person name="MacCallum I."/>
            <person name="Young S."/>
            <person name="Walker B.J."/>
            <person name="Lander E.S."/>
            <person name="Lindblad-Toh K."/>
        </authorList>
    </citation>
    <scope>NUCLEOTIDE SEQUENCE [LARGE SCALE GENOMIC DNA]</scope>
</reference>
<dbReference type="STRING" id="7918.ENSLOCP00000002266"/>
<dbReference type="Pfam" id="PF00069">
    <property type="entry name" value="Pkinase"/>
    <property type="match status" value="1"/>
</dbReference>
<keyword evidence="9" id="KW-0808">Transferase</keyword>
<keyword evidence="18" id="KW-0809">Transit peptide</keyword>
<evidence type="ECO:0000256" key="19">
    <source>
        <dbReference type="ARBA" id="ARBA00022989"/>
    </source>
</evidence>
<evidence type="ECO:0000256" key="2">
    <source>
        <dbReference type="ARBA" id="ARBA00004434"/>
    </source>
</evidence>
<evidence type="ECO:0000313" key="31">
    <source>
        <dbReference type="Proteomes" id="UP000018468"/>
    </source>
</evidence>
<organism evidence="30 31">
    <name type="scientific">Lepisosteus oculatus</name>
    <name type="common">Spotted gar</name>
    <dbReference type="NCBI Taxonomy" id="7918"/>
    <lineage>
        <taxon>Eukaryota</taxon>
        <taxon>Metazoa</taxon>
        <taxon>Chordata</taxon>
        <taxon>Craniata</taxon>
        <taxon>Vertebrata</taxon>
        <taxon>Euteleostomi</taxon>
        <taxon>Actinopterygii</taxon>
        <taxon>Neopterygii</taxon>
        <taxon>Holostei</taxon>
        <taxon>Semionotiformes</taxon>
        <taxon>Lepisosteidae</taxon>
        <taxon>Lepisosteus</taxon>
    </lineage>
</organism>
<dbReference type="EMBL" id="AHAT01034589">
    <property type="status" value="NOT_ANNOTATED_CDS"/>
    <property type="molecule type" value="Genomic_DNA"/>
</dbReference>
<keyword evidence="6" id="KW-0963">Cytoplasm</keyword>
<dbReference type="GO" id="GO:0006950">
    <property type="term" value="P:response to stress"/>
    <property type="evidence" value="ECO:0007669"/>
    <property type="project" value="UniProtKB-ARBA"/>
</dbReference>
<evidence type="ECO:0000256" key="18">
    <source>
        <dbReference type="ARBA" id="ARBA00022946"/>
    </source>
</evidence>
<dbReference type="SUPFAM" id="SSF56112">
    <property type="entry name" value="Protein kinase-like (PK-like)"/>
    <property type="match status" value="1"/>
</dbReference>
<evidence type="ECO:0000256" key="16">
    <source>
        <dbReference type="ARBA" id="ARBA00022840"/>
    </source>
</evidence>
<evidence type="ECO:0000256" key="26">
    <source>
        <dbReference type="ARBA" id="ARBA00062732"/>
    </source>
</evidence>
<evidence type="ECO:0000256" key="17">
    <source>
        <dbReference type="ARBA" id="ARBA00022842"/>
    </source>
</evidence>
<dbReference type="Proteomes" id="UP000018468">
    <property type="component" value="Linkage group LG25"/>
</dbReference>
<proteinExistence type="inferred from homology"/>
<comment type="subunit">
    <text evidence="26">Upon mitochondrial depolarization, it forms a supercomplex with TOM and TIM23 complexes. PINK1-TOM-TIM23 supercomplex formation requires PINK1 interaction with TOMM20 and TOMM70 and is critical for PINK1 stabilization at the outer mitochondrial membrane, kinase activation and downstream mitophagy. Upon mitochondrial depolarization, interacts with TIMM23; the interaction is required for PINK1 accumulation at the outer mitochondrial membrane, kinase activation by autophosphorylation and PRKN recruitement to mitochondria. Interacts with PRKN. Interacts with FBXO7. Forms a complex with PRKN and PARK7. Interacts with NENF.</text>
</comment>
<name>W5M1K8_LEPOC</name>
<dbReference type="GO" id="GO:0004674">
    <property type="term" value="F:protein serine/threonine kinase activity"/>
    <property type="evidence" value="ECO:0000318"/>
    <property type="project" value="GO_Central"/>
</dbReference>
<dbReference type="GO" id="GO:0042981">
    <property type="term" value="P:regulation of apoptotic process"/>
    <property type="evidence" value="ECO:0000318"/>
    <property type="project" value="GO_Central"/>
</dbReference>
<evidence type="ECO:0000256" key="4">
    <source>
        <dbReference type="ARBA" id="ARBA00004572"/>
    </source>
</evidence>
<comment type="catalytic activity">
    <reaction evidence="25">
        <text>L-seryl-[protein] + ATP = O-phospho-L-seryl-[protein] + ADP + H(+)</text>
        <dbReference type="Rhea" id="RHEA:17989"/>
        <dbReference type="Rhea" id="RHEA-COMP:9863"/>
        <dbReference type="Rhea" id="RHEA-COMP:11604"/>
        <dbReference type="ChEBI" id="CHEBI:15378"/>
        <dbReference type="ChEBI" id="CHEBI:29999"/>
        <dbReference type="ChEBI" id="CHEBI:30616"/>
        <dbReference type="ChEBI" id="CHEBI:83421"/>
        <dbReference type="ChEBI" id="CHEBI:456216"/>
        <dbReference type="EC" id="2.7.11.1"/>
    </reaction>
</comment>
<dbReference type="FunFam" id="1.10.510.10:FF:000418">
    <property type="entry name" value="PTEN induced kinase 1"/>
    <property type="match status" value="1"/>
</dbReference>
<dbReference type="GO" id="GO:0005783">
    <property type="term" value="C:endoplasmic reticulum"/>
    <property type="evidence" value="ECO:0007669"/>
    <property type="project" value="UniProtKB-ARBA"/>
</dbReference>
<evidence type="ECO:0000256" key="27">
    <source>
        <dbReference type="ARBA" id="ARBA00071830"/>
    </source>
</evidence>
<dbReference type="GO" id="GO:0000422">
    <property type="term" value="P:autophagy of mitochondrion"/>
    <property type="evidence" value="ECO:0000318"/>
    <property type="project" value="GO_Central"/>
</dbReference>
<keyword evidence="20" id="KW-0072">Autophagy</keyword>
<dbReference type="Bgee" id="ENSLOCG00000001952">
    <property type="expression patterns" value="Expressed in muscle tissue and 13 other cell types or tissues"/>
</dbReference>
<keyword evidence="17" id="KW-0460">Magnesium</keyword>
<comment type="catalytic activity">
    <reaction evidence="24">
        <text>L-threonyl-[protein] + ATP = O-phospho-L-threonyl-[protein] + ADP + H(+)</text>
        <dbReference type="Rhea" id="RHEA:46608"/>
        <dbReference type="Rhea" id="RHEA-COMP:11060"/>
        <dbReference type="Rhea" id="RHEA-COMP:11605"/>
        <dbReference type="ChEBI" id="CHEBI:15378"/>
        <dbReference type="ChEBI" id="CHEBI:30013"/>
        <dbReference type="ChEBI" id="CHEBI:30616"/>
        <dbReference type="ChEBI" id="CHEBI:61977"/>
        <dbReference type="ChEBI" id="CHEBI:456216"/>
        <dbReference type="EC" id="2.7.11.1"/>
    </reaction>
</comment>
<dbReference type="GO" id="GO:0043066">
    <property type="term" value="P:negative regulation of apoptotic process"/>
    <property type="evidence" value="ECO:0007669"/>
    <property type="project" value="UniProtKB-ARBA"/>
</dbReference>
<evidence type="ECO:0000256" key="24">
    <source>
        <dbReference type="ARBA" id="ARBA00047899"/>
    </source>
</evidence>
<evidence type="ECO:0000256" key="8">
    <source>
        <dbReference type="ARBA" id="ARBA00022553"/>
    </source>
</evidence>
<dbReference type="InterPro" id="IPR051511">
    <property type="entry name" value="MitoQC_Scaffold_Kinases"/>
</dbReference>
<dbReference type="GO" id="GO:0005743">
    <property type="term" value="C:mitochondrial inner membrane"/>
    <property type="evidence" value="ECO:0007669"/>
    <property type="project" value="UniProtKB-SubCell"/>
</dbReference>
<keyword evidence="12" id="KW-0547">Nucleotide-binding</keyword>
<evidence type="ECO:0000256" key="23">
    <source>
        <dbReference type="ARBA" id="ARBA00038349"/>
    </source>
</evidence>
<keyword evidence="15" id="KW-0999">Mitochondrion inner membrane</keyword>
<keyword evidence="7" id="KW-0723">Serine/threonine-protein kinase</keyword>
<evidence type="ECO:0000259" key="29">
    <source>
        <dbReference type="PROSITE" id="PS50011"/>
    </source>
</evidence>
<evidence type="ECO:0000256" key="28">
    <source>
        <dbReference type="ARBA" id="ARBA00074253"/>
    </source>
</evidence>
<keyword evidence="13" id="KW-0418">Kinase</keyword>
<evidence type="ECO:0000256" key="3">
    <source>
        <dbReference type="ARBA" id="ARBA00004514"/>
    </source>
</evidence>
<keyword evidence="19" id="KW-1133">Transmembrane helix</keyword>
<keyword evidence="22" id="KW-0472">Membrane</keyword>
<keyword evidence="8" id="KW-0597">Phosphoprotein</keyword>
<evidence type="ECO:0000256" key="22">
    <source>
        <dbReference type="ARBA" id="ARBA00023136"/>
    </source>
</evidence>
<evidence type="ECO:0000256" key="12">
    <source>
        <dbReference type="ARBA" id="ARBA00022741"/>
    </source>
</evidence>
<evidence type="ECO:0000256" key="20">
    <source>
        <dbReference type="ARBA" id="ARBA00023006"/>
    </source>
</evidence>
<dbReference type="PROSITE" id="PS00108">
    <property type="entry name" value="PROTEIN_KINASE_ST"/>
    <property type="match status" value="1"/>
</dbReference>
<sequence>MSVKLVIARGLELGRSVFQQGLLKPAARVAARFRSGGVRLGPPVRTVQPQTFLPARYRYFRVSLSGLAAQLQRRRLGRLPGGAGSPRTRAVFLAFGLGLGLIEQQLEEDRRDTATCREIQALFAQKKMALQSPLKSFSSGYRLEDYVFGRQVGKGCNAAVYEATTPFAVPRRAGQCSLVVPDPSGEVRQEDSLSLQCRATAEYPLAVKMMWNIGAGSSSESILNSMCQELVPASPLAMRGEKAAVVLNGRFGSVTKRMAPHPNVIRVYRAFTAEVPLLPGAQEEYPAVLPTRLNPAGMGHNRTLFLVMKNYPCTLRQFLEVSVPGNREGSLMILQLLEGVDHLNRQGIAHRDLKTDNILLEFDSGGCPCLVIADFGCCLADETCGLQLPFNSLCVDRGGNSSLMAPEVATAVPGPGVVIDYSKADAWAVGAIAYEICGQRNPFYMPGAEGLESRTYQEQQLPPLPSSIPAEVHLVVGLLLRRNPRKRPSARVAANLLHLCQWGGRRLHLNRVCKKEMADWLLCQSAVALLKGQYCGGDRVEVGLQRCFLANIDLEELRMALGFLLALIEDSKSRILSVTNG</sequence>
<keyword evidence="10" id="KW-0812">Transmembrane</keyword>
<evidence type="ECO:0000256" key="10">
    <source>
        <dbReference type="ARBA" id="ARBA00022692"/>
    </source>
</evidence>
<dbReference type="GO" id="GO:0005741">
    <property type="term" value="C:mitochondrial outer membrane"/>
    <property type="evidence" value="ECO:0007669"/>
    <property type="project" value="UniProtKB-SubCell"/>
</dbReference>
<accession>W5M1K8</accession>
<keyword evidence="21" id="KW-0496">Mitochondrion</keyword>
<dbReference type="eggNOG" id="KOG4158">
    <property type="taxonomic scope" value="Eukaryota"/>
</dbReference>
<dbReference type="InParanoid" id="W5M1K8"/>
<evidence type="ECO:0000256" key="9">
    <source>
        <dbReference type="ARBA" id="ARBA00022679"/>
    </source>
</evidence>
<dbReference type="GO" id="GO:0005739">
    <property type="term" value="C:mitochondrion"/>
    <property type="evidence" value="ECO:0000318"/>
    <property type="project" value="GO_Central"/>
</dbReference>
<evidence type="ECO:0000256" key="15">
    <source>
        <dbReference type="ARBA" id="ARBA00022792"/>
    </source>
</evidence>
<dbReference type="PROSITE" id="PS50011">
    <property type="entry name" value="PROTEIN_KINASE_DOM"/>
    <property type="match status" value="1"/>
</dbReference>
<keyword evidence="31" id="KW-1185">Reference proteome</keyword>
<evidence type="ECO:0000256" key="7">
    <source>
        <dbReference type="ARBA" id="ARBA00022527"/>
    </source>
</evidence>
<dbReference type="SMART" id="SM00220">
    <property type="entry name" value="S_TKc"/>
    <property type="match status" value="1"/>
</dbReference>
<dbReference type="InterPro" id="IPR008271">
    <property type="entry name" value="Ser/Thr_kinase_AS"/>
</dbReference>
<dbReference type="GO" id="GO:0005829">
    <property type="term" value="C:cytosol"/>
    <property type="evidence" value="ECO:0007669"/>
    <property type="project" value="UniProtKB-SubCell"/>
</dbReference>
<dbReference type="PANTHER" id="PTHR22972">
    <property type="entry name" value="SERINE/THREONINE PROTEIN KINASE"/>
    <property type="match status" value="1"/>
</dbReference>
<dbReference type="Gene3D" id="1.10.510.10">
    <property type="entry name" value="Transferase(Phosphotransferase) domain 1"/>
    <property type="match status" value="1"/>
</dbReference>
<protein>
    <recommendedName>
        <fullName evidence="28">Serine/threonine-protein kinase PINK1, mitochondrial</fullName>
        <ecNumber evidence="5">2.7.11.1</ecNumber>
    </recommendedName>
    <alternativeName>
        <fullName evidence="27">Serine/threonine-protein kinase Pink1, mitochondrial</fullName>
    </alternativeName>
</protein>
<dbReference type="Ensembl" id="ENSLOCT00000002271.1">
    <property type="protein sequence ID" value="ENSLOCP00000002266.1"/>
    <property type="gene ID" value="ENSLOCG00000001952.1"/>
</dbReference>
<dbReference type="OMA" id="TCCSLRN"/>
<evidence type="ECO:0000256" key="21">
    <source>
        <dbReference type="ARBA" id="ARBA00023128"/>
    </source>
</evidence>
<dbReference type="EC" id="2.7.11.1" evidence="5"/>
<evidence type="ECO:0000256" key="6">
    <source>
        <dbReference type="ARBA" id="ARBA00022490"/>
    </source>
</evidence>
<dbReference type="InterPro" id="IPR000719">
    <property type="entry name" value="Prot_kinase_dom"/>
</dbReference>
<dbReference type="GO" id="GO:0046872">
    <property type="term" value="F:metal ion binding"/>
    <property type="evidence" value="ECO:0007669"/>
    <property type="project" value="UniProtKB-KW"/>
</dbReference>
<dbReference type="PANTHER" id="PTHR22972:SF7">
    <property type="entry name" value="SERINE_THREONINE-PROTEIN KINASE PINK1, MITOCHONDRIAL"/>
    <property type="match status" value="1"/>
</dbReference>
<comment type="similarity">
    <text evidence="23">Belongs to the protein kinase superfamily.</text>
</comment>
<reference evidence="30" key="3">
    <citation type="submission" date="2025-09" db="UniProtKB">
        <authorList>
            <consortium name="Ensembl"/>
        </authorList>
    </citation>
    <scope>IDENTIFICATION</scope>
</reference>
<keyword evidence="16" id="KW-0067">ATP-binding</keyword>
<feature type="domain" description="Protein kinase" evidence="29">
    <location>
        <begin position="146"/>
        <end position="499"/>
    </location>
</feature>
<comment type="subcellular location">
    <subcellularLocation>
        <location evidence="3">Cytoplasm</location>
        <location evidence="3">Cytosol</location>
    </subcellularLocation>
    <subcellularLocation>
        <location evidence="2">Mitochondrion inner membrane</location>
        <topology evidence="2">Single-pass membrane protein</topology>
    </subcellularLocation>
    <subcellularLocation>
        <location evidence="4">Mitochondrion outer membrane</location>
        <topology evidence="4">Single-pass membrane protein</topology>
    </subcellularLocation>
</comment>
<dbReference type="AlphaFoldDB" id="W5M1K8"/>
<evidence type="ECO:0000256" key="25">
    <source>
        <dbReference type="ARBA" id="ARBA00048679"/>
    </source>
</evidence>
<dbReference type="GeneTree" id="ENSGT00390000001206"/>
<dbReference type="GO" id="GO:0090141">
    <property type="term" value="P:positive regulation of mitochondrial fission"/>
    <property type="evidence" value="ECO:0000318"/>
    <property type="project" value="GO_Central"/>
</dbReference>
<evidence type="ECO:0000313" key="30">
    <source>
        <dbReference type="Ensembl" id="ENSLOCP00000002266.1"/>
    </source>
</evidence>
<evidence type="ECO:0000256" key="11">
    <source>
        <dbReference type="ARBA" id="ARBA00022723"/>
    </source>
</evidence>
<dbReference type="HOGENOM" id="CLU_022208_1_0_1"/>
<evidence type="ECO:0000256" key="1">
    <source>
        <dbReference type="ARBA" id="ARBA00001946"/>
    </source>
</evidence>
<dbReference type="InterPro" id="IPR011009">
    <property type="entry name" value="Kinase-like_dom_sf"/>
</dbReference>
<keyword evidence="11" id="KW-0479">Metal-binding</keyword>
<comment type="cofactor">
    <cofactor evidence="1">
        <name>Mg(2+)</name>
        <dbReference type="ChEBI" id="CHEBI:18420"/>
    </cofactor>
</comment>
<keyword evidence="14" id="KW-1000">Mitochondrion outer membrane</keyword>
<evidence type="ECO:0000256" key="14">
    <source>
        <dbReference type="ARBA" id="ARBA00022787"/>
    </source>
</evidence>
<evidence type="ECO:0000256" key="5">
    <source>
        <dbReference type="ARBA" id="ARBA00012513"/>
    </source>
</evidence>
<dbReference type="GO" id="GO:0005524">
    <property type="term" value="F:ATP binding"/>
    <property type="evidence" value="ECO:0007669"/>
    <property type="project" value="UniProtKB-KW"/>
</dbReference>
<evidence type="ECO:0000256" key="13">
    <source>
        <dbReference type="ARBA" id="ARBA00022777"/>
    </source>
</evidence>
<reference evidence="30" key="2">
    <citation type="submission" date="2025-08" db="UniProtKB">
        <authorList>
            <consortium name="Ensembl"/>
        </authorList>
    </citation>
    <scope>IDENTIFICATION</scope>
</reference>